<dbReference type="EMBL" id="JNBR01002866">
    <property type="protein sequence ID" value="OQR80860.1"/>
    <property type="molecule type" value="Genomic_DNA"/>
</dbReference>
<dbReference type="PANTHER" id="PTHR34815">
    <property type="entry name" value="LYSINE ACETYLTRANSFERASE"/>
    <property type="match status" value="1"/>
</dbReference>
<organism evidence="2 3">
    <name type="scientific">Achlya hypogyna</name>
    <name type="common">Oomycete</name>
    <name type="synonym">Protoachlya hypogyna</name>
    <dbReference type="NCBI Taxonomy" id="1202772"/>
    <lineage>
        <taxon>Eukaryota</taxon>
        <taxon>Sar</taxon>
        <taxon>Stramenopiles</taxon>
        <taxon>Oomycota</taxon>
        <taxon>Saprolegniomycetes</taxon>
        <taxon>Saprolegniales</taxon>
        <taxon>Achlyaceae</taxon>
        <taxon>Achlya</taxon>
    </lineage>
</organism>
<reference evidence="2 3" key="1">
    <citation type="journal article" date="2014" name="Genome Biol. Evol.">
        <title>The secreted proteins of Achlya hypogyna and Thraustotheca clavata identify the ancestral oomycete secretome and reveal gene acquisitions by horizontal gene transfer.</title>
        <authorList>
            <person name="Misner I."/>
            <person name="Blouin N."/>
            <person name="Leonard G."/>
            <person name="Richards T.A."/>
            <person name="Lane C.E."/>
        </authorList>
    </citation>
    <scope>NUCLEOTIDE SEQUENCE [LARGE SCALE GENOMIC DNA]</scope>
    <source>
        <strain evidence="2 3">ATCC 48635</strain>
    </source>
</reference>
<dbReference type="Proteomes" id="UP000243579">
    <property type="component" value="Unassembled WGS sequence"/>
</dbReference>
<name>A0A1V9Y563_ACHHY</name>
<dbReference type="STRING" id="1202772.A0A1V9Y563"/>
<evidence type="ECO:0000259" key="1">
    <source>
        <dbReference type="Pfam" id="PF22998"/>
    </source>
</evidence>
<comment type="caution">
    <text evidence="2">The sequence shown here is derived from an EMBL/GenBank/DDBJ whole genome shotgun (WGS) entry which is preliminary data.</text>
</comment>
<dbReference type="InterPro" id="IPR053013">
    <property type="entry name" value="LAT"/>
</dbReference>
<sequence length="334" mass="36666">MELRPCSDAQGDVVSELTFSSWGAPHVTFPQYLDREEHFRATQFGAWIADYVFVPAAEPESTDIRGYLEIFQRRAALRPHDGSAPLTFDAYSVAFVVTPEGHRRQGHASAMLSAFLEAMSAMKDAVSGAPLPYLVSNLYSDVGAKLYAASGWDLVESTEIVLPSTLAATPTVAAMDRAAMLAELAPGQVAFLLSADCFEFYHVKHRYCGTHRHGMATLPTKYGAIVSNGDETLGYALWTYNFEEGTLDVLKYRALSQNFDVFGALLPTLLAEATAWGLGSVCLWPTKQMARHPIIAAHTHARKDSLSMLLVRGNSPEASDQPFEWVGDELYLYA</sequence>
<dbReference type="AlphaFoldDB" id="A0A1V9Y563"/>
<accession>A0A1V9Y563</accession>
<dbReference type="Gene3D" id="3.40.630.30">
    <property type="match status" value="1"/>
</dbReference>
<dbReference type="Pfam" id="PF22998">
    <property type="entry name" value="GNAT_LYC1-like"/>
    <property type="match status" value="1"/>
</dbReference>
<protein>
    <recommendedName>
        <fullName evidence="1">LYC1 C-terminal domain-containing protein</fullName>
    </recommendedName>
</protein>
<gene>
    <name evidence="2" type="ORF">ACHHYP_17117</name>
</gene>
<dbReference type="InterPro" id="IPR016181">
    <property type="entry name" value="Acyl_CoA_acyltransferase"/>
</dbReference>
<dbReference type="InterPro" id="IPR055100">
    <property type="entry name" value="GNAT_LYC1-like"/>
</dbReference>
<dbReference type="OrthoDB" id="2020070at2759"/>
<evidence type="ECO:0000313" key="2">
    <source>
        <dbReference type="EMBL" id="OQR80860.1"/>
    </source>
</evidence>
<proteinExistence type="predicted"/>
<dbReference type="SUPFAM" id="SSF55729">
    <property type="entry name" value="Acyl-CoA N-acyltransferases (Nat)"/>
    <property type="match status" value="1"/>
</dbReference>
<evidence type="ECO:0000313" key="3">
    <source>
        <dbReference type="Proteomes" id="UP000243579"/>
    </source>
</evidence>
<dbReference type="PANTHER" id="PTHR34815:SF2">
    <property type="entry name" value="N-ACETYLTRANSFERASE DOMAIN-CONTAINING PROTEIN"/>
    <property type="match status" value="1"/>
</dbReference>
<feature type="domain" description="LYC1 C-terminal" evidence="1">
    <location>
        <begin position="188"/>
        <end position="331"/>
    </location>
</feature>
<keyword evidence="3" id="KW-1185">Reference proteome</keyword>